<dbReference type="EnsemblPlants" id="TuG1812G0700005028.01.T01">
    <property type="protein sequence ID" value="TuG1812G0700005028.01.T01.cds241719"/>
    <property type="gene ID" value="TuG1812G0700005028.01"/>
</dbReference>
<name>A0A8R7V649_TRIUA</name>
<sequence>INGIYQNKKQNLAQSTHQLDFISSRKFTVTSFQKFFNCYGDRDKNVKYYNTLRYGKLSILEL</sequence>
<evidence type="ECO:0000313" key="2">
    <source>
        <dbReference type="Proteomes" id="UP000015106"/>
    </source>
</evidence>
<reference evidence="1" key="3">
    <citation type="submission" date="2022-06" db="UniProtKB">
        <authorList>
            <consortium name="EnsemblPlants"/>
        </authorList>
    </citation>
    <scope>IDENTIFICATION</scope>
</reference>
<accession>A0A8R7V649</accession>
<protein>
    <submittedName>
        <fullName evidence="1">Uncharacterized protein</fullName>
    </submittedName>
</protein>
<evidence type="ECO:0000313" key="1">
    <source>
        <dbReference type="EnsemblPlants" id="TuG1812G0700005028.01.T01.cds241719"/>
    </source>
</evidence>
<keyword evidence="2" id="KW-1185">Reference proteome</keyword>
<reference evidence="1" key="2">
    <citation type="submission" date="2018-03" db="EMBL/GenBank/DDBJ databases">
        <title>The Triticum urartu genome reveals the dynamic nature of wheat genome evolution.</title>
        <authorList>
            <person name="Ling H."/>
            <person name="Ma B."/>
            <person name="Shi X."/>
            <person name="Liu H."/>
            <person name="Dong L."/>
            <person name="Sun H."/>
            <person name="Cao Y."/>
            <person name="Gao Q."/>
            <person name="Zheng S."/>
            <person name="Li Y."/>
            <person name="Yu Y."/>
            <person name="Du H."/>
            <person name="Qi M."/>
            <person name="Li Y."/>
            <person name="Yu H."/>
            <person name="Cui Y."/>
            <person name="Wang N."/>
            <person name="Chen C."/>
            <person name="Wu H."/>
            <person name="Zhao Y."/>
            <person name="Zhang J."/>
            <person name="Li Y."/>
            <person name="Zhou W."/>
            <person name="Zhang B."/>
            <person name="Hu W."/>
            <person name="Eijk M."/>
            <person name="Tang J."/>
            <person name="Witsenboer H."/>
            <person name="Zhao S."/>
            <person name="Li Z."/>
            <person name="Zhang A."/>
            <person name="Wang D."/>
            <person name="Liang C."/>
        </authorList>
    </citation>
    <scope>NUCLEOTIDE SEQUENCE [LARGE SCALE GENOMIC DNA]</scope>
    <source>
        <strain evidence="1">cv. G1812</strain>
    </source>
</reference>
<reference evidence="2" key="1">
    <citation type="journal article" date="2013" name="Nature">
        <title>Draft genome of the wheat A-genome progenitor Triticum urartu.</title>
        <authorList>
            <person name="Ling H.Q."/>
            <person name="Zhao S."/>
            <person name="Liu D."/>
            <person name="Wang J."/>
            <person name="Sun H."/>
            <person name="Zhang C."/>
            <person name="Fan H."/>
            <person name="Li D."/>
            <person name="Dong L."/>
            <person name="Tao Y."/>
            <person name="Gao C."/>
            <person name="Wu H."/>
            <person name="Li Y."/>
            <person name="Cui Y."/>
            <person name="Guo X."/>
            <person name="Zheng S."/>
            <person name="Wang B."/>
            <person name="Yu K."/>
            <person name="Liang Q."/>
            <person name="Yang W."/>
            <person name="Lou X."/>
            <person name="Chen J."/>
            <person name="Feng M."/>
            <person name="Jian J."/>
            <person name="Zhang X."/>
            <person name="Luo G."/>
            <person name="Jiang Y."/>
            <person name="Liu J."/>
            <person name="Wang Z."/>
            <person name="Sha Y."/>
            <person name="Zhang B."/>
            <person name="Wu H."/>
            <person name="Tang D."/>
            <person name="Shen Q."/>
            <person name="Xue P."/>
            <person name="Zou S."/>
            <person name="Wang X."/>
            <person name="Liu X."/>
            <person name="Wang F."/>
            <person name="Yang Y."/>
            <person name="An X."/>
            <person name="Dong Z."/>
            <person name="Zhang K."/>
            <person name="Zhang X."/>
            <person name="Luo M.C."/>
            <person name="Dvorak J."/>
            <person name="Tong Y."/>
            <person name="Wang J."/>
            <person name="Yang H."/>
            <person name="Li Z."/>
            <person name="Wang D."/>
            <person name="Zhang A."/>
            <person name="Wang J."/>
        </authorList>
    </citation>
    <scope>NUCLEOTIDE SEQUENCE</scope>
    <source>
        <strain evidence="2">cv. G1812</strain>
    </source>
</reference>
<dbReference type="Proteomes" id="UP000015106">
    <property type="component" value="Chromosome 7"/>
</dbReference>
<proteinExistence type="predicted"/>
<dbReference type="Gramene" id="TuG1812G0700005028.01.T01">
    <property type="protein sequence ID" value="TuG1812G0700005028.01.T01.cds241719"/>
    <property type="gene ID" value="TuG1812G0700005028.01"/>
</dbReference>
<organism evidence="1 2">
    <name type="scientific">Triticum urartu</name>
    <name type="common">Red wild einkorn</name>
    <name type="synonym">Crithodium urartu</name>
    <dbReference type="NCBI Taxonomy" id="4572"/>
    <lineage>
        <taxon>Eukaryota</taxon>
        <taxon>Viridiplantae</taxon>
        <taxon>Streptophyta</taxon>
        <taxon>Embryophyta</taxon>
        <taxon>Tracheophyta</taxon>
        <taxon>Spermatophyta</taxon>
        <taxon>Magnoliopsida</taxon>
        <taxon>Liliopsida</taxon>
        <taxon>Poales</taxon>
        <taxon>Poaceae</taxon>
        <taxon>BOP clade</taxon>
        <taxon>Pooideae</taxon>
        <taxon>Triticodae</taxon>
        <taxon>Triticeae</taxon>
        <taxon>Triticinae</taxon>
        <taxon>Triticum</taxon>
    </lineage>
</organism>
<dbReference type="AlphaFoldDB" id="A0A8R7V649"/>